<organism evidence="2 3">
    <name type="scientific">Perkinsus olseni</name>
    <name type="common">Perkinsus atlanticus</name>
    <dbReference type="NCBI Taxonomy" id="32597"/>
    <lineage>
        <taxon>Eukaryota</taxon>
        <taxon>Sar</taxon>
        <taxon>Alveolata</taxon>
        <taxon>Perkinsozoa</taxon>
        <taxon>Perkinsea</taxon>
        <taxon>Perkinsida</taxon>
        <taxon>Perkinsidae</taxon>
        <taxon>Perkinsus</taxon>
    </lineage>
</organism>
<comment type="caution">
    <text evidence="2">The sequence shown here is derived from an EMBL/GenBank/DDBJ whole genome shotgun (WGS) entry which is preliminary data.</text>
</comment>
<dbReference type="EMBL" id="JABANP010000078">
    <property type="protein sequence ID" value="KAF4691471.1"/>
    <property type="molecule type" value="Genomic_DNA"/>
</dbReference>
<keyword evidence="1" id="KW-0732">Signal</keyword>
<sequence length="119" mass="12858">MKMMSFFVVRILFIVGVIVAALHGDIEPKGVKKFRFPIVQEDAAGSHYQFNDNSIVSALRGSESHLLPVPVEKVSSNSPKLRDSLCGICQLCFGSGIGFFVALCWPAMAECGGVCDCCN</sequence>
<feature type="chain" id="PRO_5029866726" evidence="1">
    <location>
        <begin position="21"/>
        <end position="119"/>
    </location>
</feature>
<proteinExistence type="predicted"/>
<accession>A0A7J6P7Y9</accession>
<evidence type="ECO:0000313" key="2">
    <source>
        <dbReference type="EMBL" id="KAF4691471.1"/>
    </source>
</evidence>
<reference evidence="2 3" key="1">
    <citation type="submission" date="2020-04" db="EMBL/GenBank/DDBJ databases">
        <title>Perkinsus olseni comparative genomics.</title>
        <authorList>
            <person name="Bogema D.R."/>
        </authorList>
    </citation>
    <scope>NUCLEOTIDE SEQUENCE [LARGE SCALE GENOMIC DNA]</scope>
    <source>
        <strain evidence="2">00978-12</strain>
    </source>
</reference>
<feature type="signal peptide" evidence="1">
    <location>
        <begin position="1"/>
        <end position="20"/>
    </location>
</feature>
<protein>
    <submittedName>
        <fullName evidence="2">Uncharacterized protein</fullName>
    </submittedName>
</protein>
<name>A0A7J6P7Y9_PEROL</name>
<evidence type="ECO:0000313" key="3">
    <source>
        <dbReference type="Proteomes" id="UP000541610"/>
    </source>
</evidence>
<evidence type="ECO:0000256" key="1">
    <source>
        <dbReference type="SAM" id="SignalP"/>
    </source>
</evidence>
<gene>
    <name evidence="2" type="ORF">FOZ60_015469</name>
</gene>
<dbReference type="Proteomes" id="UP000541610">
    <property type="component" value="Unassembled WGS sequence"/>
</dbReference>
<dbReference type="AlphaFoldDB" id="A0A7J6P7Y9"/>